<sequence>MNNELLQSADTEFTCADILRLPHLVGIRLRAGEAGLRHPVTHANVMEVPDISDWAQAGEFLMTTGYPFRNNPAMLSGMIPKLVEKGVAALGVKTKRFIAEIPEDAIELAEKYGFPIFELPPHTVFSEVQRETMERVLAQETEMLSILHQHVQQLSQLMLEGKPLDEFIACLEAIMKRSVALFDDSGLLYASETGTELEEILEGKTFGQWIDLGTGKDAKTTVVHEDLPVRTTPIHANGRERSAVLFTADFPIPHSKMDILLLERVRVLIGMELSAIRMRREIESKYMDQFLQDWLLGRIPTEKDIHMRAEASGFCLPVLVPIFVILARPLDQRLHPGSLKQAVIHLRSINVAENTQKHHNHIHGVVIRDQLVFIAAGADADFAVRSVREELALMFSHPDEPSFSLCTGKGALSLDQVQDSYQEAVKVALISVITGVRQPHVTMEQLGIYRLLYLLSDEEEASSFRDQYIEPLAAYDSSHGSSLLLTATTYLEYNLNAKKTAAALFTHYNTVMHRLERIEELLQISFDLANDRLQLEMAIKLYAMQAKFSKI</sequence>
<evidence type="ECO:0000313" key="4">
    <source>
        <dbReference type="Proteomes" id="UP000608071"/>
    </source>
</evidence>
<gene>
    <name evidence="3" type="ORF">H9647_20390</name>
</gene>
<accession>A0ABR8T3V1</accession>
<keyword evidence="4" id="KW-1185">Reference proteome</keyword>
<reference evidence="3 4" key="1">
    <citation type="submission" date="2020-08" db="EMBL/GenBank/DDBJ databases">
        <title>A Genomic Blueprint of the Chicken Gut Microbiome.</title>
        <authorList>
            <person name="Gilroy R."/>
            <person name="Ravi A."/>
            <person name="Getino M."/>
            <person name="Pursley I."/>
            <person name="Horton D.L."/>
            <person name="Alikhan N.-F."/>
            <person name="Baker D."/>
            <person name="Gharbi K."/>
            <person name="Hall N."/>
            <person name="Watson M."/>
            <person name="Adriaenssens E.M."/>
            <person name="Foster-Nyarko E."/>
            <person name="Jarju S."/>
            <person name="Secka A."/>
            <person name="Antonio M."/>
            <person name="Oren A."/>
            <person name="Chaudhuri R."/>
            <person name="La Ragione R.M."/>
            <person name="Hildebrand F."/>
            <person name="Pallen M.J."/>
        </authorList>
    </citation>
    <scope>NUCLEOTIDE SEQUENCE [LARGE SCALE GENOMIC DNA]</scope>
    <source>
        <strain evidence="3 4">Sa2BVA9</strain>
    </source>
</reference>
<dbReference type="Pfam" id="PF07905">
    <property type="entry name" value="PucR"/>
    <property type="match status" value="1"/>
</dbReference>
<dbReference type="EMBL" id="JACSQL010000012">
    <property type="protein sequence ID" value="MBD7970431.1"/>
    <property type="molecule type" value="Genomic_DNA"/>
</dbReference>
<dbReference type="Pfam" id="PF13556">
    <property type="entry name" value="HTH_30"/>
    <property type="match status" value="1"/>
</dbReference>
<dbReference type="InterPro" id="IPR025736">
    <property type="entry name" value="PucR_C-HTH_dom"/>
</dbReference>
<proteinExistence type="predicted"/>
<dbReference type="PANTHER" id="PTHR33744">
    <property type="entry name" value="CARBOHYDRATE DIACID REGULATOR"/>
    <property type="match status" value="1"/>
</dbReference>
<comment type="caution">
    <text evidence="3">The sequence shown here is derived from an EMBL/GenBank/DDBJ whole genome shotgun (WGS) entry which is preliminary data.</text>
</comment>
<evidence type="ECO:0000259" key="1">
    <source>
        <dbReference type="Pfam" id="PF07905"/>
    </source>
</evidence>
<organism evidence="3 4">
    <name type="scientific">Paenibacillus gallinarum</name>
    <dbReference type="NCBI Taxonomy" id="2762232"/>
    <lineage>
        <taxon>Bacteria</taxon>
        <taxon>Bacillati</taxon>
        <taxon>Bacillota</taxon>
        <taxon>Bacilli</taxon>
        <taxon>Bacillales</taxon>
        <taxon>Paenibacillaceae</taxon>
        <taxon>Paenibacillus</taxon>
    </lineage>
</organism>
<evidence type="ECO:0000259" key="2">
    <source>
        <dbReference type="Pfam" id="PF13556"/>
    </source>
</evidence>
<feature type="domain" description="PucR C-terminal helix-turn-helix" evidence="2">
    <location>
        <begin position="483"/>
        <end position="540"/>
    </location>
</feature>
<dbReference type="InterPro" id="IPR051448">
    <property type="entry name" value="CdaR-like_regulators"/>
</dbReference>
<dbReference type="Proteomes" id="UP000608071">
    <property type="component" value="Unassembled WGS sequence"/>
</dbReference>
<dbReference type="Gene3D" id="1.10.10.2840">
    <property type="entry name" value="PucR C-terminal helix-turn-helix domain"/>
    <property type="match status" value="1"/>
</dbReference>
<name>A0ABR8T3V1_9BACL</name>
<feature type="domain" description="Purine catabolism PurC-like" evidence="1">
    <location>
        <begin position="17"/>
        <end position="135"/>
    </location>
</feature>
<dbReference type="InterPro" id="IPR042070">
    <property type="entry name" value="PucR_C-HTH_sf"/>
</dbReference>
<dbReference type="InterPro" id="IPR012914">
    <property type="entry name" value="PucR_dom"/>
</dbReference>
<dbReference type="RefSeq" id="WP_191803528.1">
    <property type="nucleotide sequence ID" value="NZ_JACSQL010000012.1"/>
</dbReference>
<dbReference type="PANTHER" id="PTHR33744:SF7">
    <property type="entry name" value="PUCR FAMILY TRANSCRIPTIONAL REGULATOR"/>
    <property type="match status" value="1"/>
</dbReference>
<evidence type="ECO:0000313" key="3">
    <source>
        <dbReference type="EMBL" id="MBD7970431.1"/>
    </source>
</evidence>
<protein>
    <submittedName>
        <fullName evidence="3">PucR family transcriptional regulator</fullName>
    </submittedName>
</protein>